<comment type="caution">
    <text evidence="1">The sequence shown here is derived from an EMBL/GenBank/DDBJ whole genome shotgun (WGS) entry which is preliminary data.</text>
</comment>
<proteinExistence type="predicted"/>
<reference evidence="1" key="1">
    <citation type="submission" date="2023-10" db="EMBL/GenBank/DDBJ databases">
        <authorList>
            <person name="Rodriguez Cubillos JULIANA M."/>
            <person name="De Vega J."/>
        </authorList>
    </citation>
    <scope>NUCLEOTIDE SEQUENCE</scope>
</reference>
<gene>
    <name evidence="1" type="ORF">MILVUS5_LOCUS30132</name>
</gene>
<accession>A0ACB0L9Q4</accession>
<dbReference type="EMBL" id="CASHSV030000409">
    <property type="protein sequence ID" value="CAJ2665073.1"/>
    <property type="molecule type" value="Genomic_DNA"/>
</dbReference>
<organism evidence="1 2">
    <name type="scientific">Trifolium pratense</name>
    <name type="common">Red clover</name>
    <dbReference type="NCBI Taxonomy" id="57577"/>
    <lineage>
        <taxon>Eukaryota</taxon>
        <taxon>Viridiplantae</taxon>
        <taxon>Streptophyta</taxon>
        <taxon>Embryophyta</taxon>
        <taxon>Tracheophyta</taxon>
        <taxon>Spermatophyta</taxon>
        <taxon>Magnoliopsida</taxon>
        <taxon>eudicotyledons</taxon>
        <taxon>Gunneridae</taxon>
        <taxon>Pentapetalae</taxon>
        <taxon>rosids</taxon>
        <taxon>fabids</taxon>
        <taxon>Fabales</taxon>
        <taxon>Fabaceae</taxon>
        <taxon>Papilionoideae</taxon>
        <taxon>50 kb inversion clade</taxon>
        <taxon>NPAAA clade</taxon>
        <taxon>Hologalegina</taxon>
        <taxon>IRL clade</taxon>
        <taxon>Trifolieae</taxon>
        <taxon>Trifolium</taxon>
    </lineage>
</organism>
<name>A0ACB0L9Q4_TRIPR</name>
<keyword evidence="2" id="KW-1185">Reference proteome</keyword>
<evidence type="ECO:0000313" key="2">
    <source>
        <dbReference type="Proteomes" id="UP001177021"/>
    </source>
</evidence>
<dbReference type="Proteomes" id="UP001177021">
    <property type="component" value="Unassembled WGS sequence"/>
</dbReference>
<protein>
    <submittedName>
        <fullName evidence="1">Uncharacterized protein</fullName>
    </submittedName>
</protein>
<sequence length="484" mass="53892">METKTHIALVTVPVYSHLRSILEFTKTLVNLNQNIHVTCINPTFGSSICNNVKTLFETLPSNINYMFLPPINLQDLPQDIHPALKVQATIYRSIPSIDDALNTLDSSSKLVAVVSDGLITQVLQLAKKLNILAYSYFPSTTMLLSLCLHSSNLDKTISSEYKDLLEPLEIPGCIPIHSTDLPDPMQDRSGEAYKVFLEGNDRFYLADGILVNSFLALEEMTIKALQQKECEGIPSIYPIGPFVQNVSCDKGSNFEYLKFLDKQEKKSILYVSFGSGGTLSNEQIIELAFGLELSGQIFFWVLRPPNKFGVIDDLDISEYEDDILFQYLPNGFLERTKGKGLVVPYWAPQVEILGHSSIGGFLCHCGWNSTLESIIHGIPLIAWPLFAEQKMNAALLSDGLKVAIRPKVNEKGIVEREEIVKVVKNLMVGEEGKGIRERMEKLKGDAIDALKENGSSTRTLTQLAFKWESLGSHLGTYNDSRLGL</sequence>
<evidence type="ECO:0000313" key="1">
    <source>
        <dbReference type="EMBL" id="CAJ2665073.1"/>
    </source>
</evidence>